<organism evidence="4 5">
    <name type="scientific">Candidatus Spyradosoma merdigallinarum</name>
    <dbReference type="NCBI Taxonomy" id="2840950"/>
    <lineage>
        <taxon>Bacteria</taxon>
        <taxon>Pseudomonadati</taxon>
        <taxon>Verrucomicrobiota</taxon>
        <taxon>Opitutia</taxon>
        <taxon>Opitutia incertae sedis</taxon>
        <taxon>Candidatus Spyradosoma</taxon>
    </lineage>
</organism>
<comment type="similarity">
    <text evidence="1">Belongs to the glycosyl hydrolase 20 family.</text>
</comment>
<dbReference type="InterPro" id="IPR015883">
    <property type="entry name" value="Glyco_hydro_20_cat"/>
</dbReference>
<protein>
    <submittedName>
        <fullName evidence="4">Beta-N-acetylhexosaminidase</fullName>
    </submittedName>
</protein>
<proteinExistence type="inferred from homology"/>
<dbReference type="InterPro" id="IPR017853">
    <property type="entry name" value="GH"/>
</dbReference>
<dbReference type="CDD" id="cd06565">
    <property type="entry name" value="GH20_GcnA-like"/>
    <property type="match status" value="1"/>
</dbReference>
<keyword evidence="2" id="KW-0378">Hydrolase</keyword>
<feature type="domain" description="Glycoside hydrolase family 20 catalytic" evidence="3">
    <location>
        <begin position="64"/>
        <end position="208"/>
    </location>
</feature>
<name>A0A9D1NIE9_9BACT</name>
<sequence length="487" mass="52645">MPPPAAVPALGFMLDVSRGRVPTMPALFRLADRLRLLGFTQLQLYVEHTFAFPGHEDAWRGASPLTAEEIRALDAHCRSRGVELVPNLNSFGHVERWLKHEKYRRLAECPDGFYHELFKMRRPAGTFFPCEETADFMGALYREYLPHFSSDKFNVGGDEPWELGLGRSRERCAALGKRAVYVEHMLRLKKRAEACGKKIMFWADVLLGDGDGNARGGEIPAALLDGAVPVIWGYEADHPFDAQCARVRAALEKTGGSGSFTVAPGTSAWLSFGTRLSNALANIRAAFSAAEKWRAGGVLLTTWGDAGYHNPPAANLLPLISCAALARGDPAPETPADFAPALEKMGVPAAETLAEALFSFGKLDDFISKKIPNRSWIREAFFAKGEAFEKLAADVPAAEIAAAAEENARVLKLLGGVPASCPEAAELSVAAEMTAAALRRADAFLRGDAPARAAAETEAAGPLREKFAAAWRLSCREGGLAESLSFF</sequence>
<dbReference type="SUPFAM" id="SSF51445">
    <property type="entry name" value="(Trans)glycosidases"/>
    <property type="match status" value="1"/>
</dbReference>
<evidence type="ECO:0000313" key="5">
    <source>
        <dbReference type="Proteomes" id="UP000886812"/>
    </source>
</evidence>
<gene>
    <name evidence="4" type="ORF">IAC75_00865</name>
</gene>
<dbReference type="GO" id="GO:0005975">
    <property type="term" value="P:carbohydrate metabolic process"/>
    <property type="evidence" value="ECO:0007669"/>
    <property type="project" value="InterPro"/>
</dbReference>
<accession>A0A9D1NIE9</accession>
<reference evidence="4" key="2">
    <citation type="journal article" date="2021" name="PeerJ">
        <title>Extensive microbial diversity within the chicken gut microbiome revealed by metagenomics and culture.</title>
        <authorList>
            <person name="Gilroy R."/>
            <person name="Ravi A."/>
            <person name="Getino M."/>
            <person name="Pursley I."/>
            <person name="Horton D.L."/>
            <person name="Alikhan N.F."/>
            <person name="Baker D."/>
            <person name="Gharbi K."/>
            <person name="Hall N."/>
            <person name="Watson M."/>
            <person name="Adriaenssens E.M."/>
            <person name="Foster-Nyarko E."/>
            <person name="Jarju S."/>
            <person name="Secka A."/>
            <person name="Antonio M."/>
            <person name="Oren A."/>
            <person name="Chaudhuri R.R."/>
            <person name="La Ragione R."/>
            <person name="Hildebrand F."/>
            <person name="Pallen M.J."/>
        </authorList>
    </citation>
    <scope>NUCLEOTIDE SEQUENCE</scope>
    <source>
        <strain evidence="4">10669</strain>
    </source>
</reference>
<evidence type="ECO:0000256" key="1">
    <source>
        <dbReference type="ARBA" id="ARBA00006285"/>
    </source>
</evidence>
<dbReference type="InterPro" id="IPR038901">
    <property type="entry name" value="HEXDC-like"/>
</dbReference>
<evidence type="ECO:0000313" key="4">
    <source>
        <dbReference type="EMBL" id="HIV03689.1"/>
    </source>
</evidence>
<dbReference type="Pfam" id="PF00728">
    <property type="entry name" value="Glyco_hydro_20"/>
    <property type="match status" value="1"/>
</dbReference>
<dbReference type="AlphaFoldDB" id="A0A9D1NIE9"/>
<dbReference type="Proteomes" id="UP000886812">
    <property type="component" value="Unassembled WGS sequence"/>
</dbReference>
<dbReference type="Gene3D" id="3.20.20.80">
    <property type="entry name" value="Glycosidases"/>
    <property type="match status" value="1"/>
</dbReference>
<evidence type="ECO:0000259" key="3">
    <source>
        <dbReference type="Pfam" id="PF00728"/>
    </source>
</evidence>
<reference evidence="4" key="1">
    <citation type="submission" date="2020-10" db="EMBL/GenBank/DDBJ databases">
        <authorList>
            <person name="Gilroy R."/>
        </authorList>
    </citation>
    <scope>NUCLEOTIDE SEQUENCE</scope>
    <source>
        <strain evidence="4">10669</strain>
    </source>
</reference>
<dbReference type="PANTHER" id="PTHR21040">
    <property type="entry name" value="BCDNA.GH04120"/>
    <property type="match status" value="1"/>
</dbReference>
<dbReference type="PANTHER" id="PTHR21040:SF8">
    <property type="entry name" value="BCDNA.GH04120"/>
    <property type="match status" value="1"/>
</dbReference>
<dbReference type="GO" id="GO:0004563">
    <property type="term" value="F:beta-N-acetylhexosaminidase activity"/>
    <property type="evidence" value="ECO:0007669"/>
    <property type="project" value="UniProtKB-ARBA"/>
</dbReference>
<comment type="caution">
    <text evidence="4">The sequence shown here is derived from an EMBL/GenBank/DDBJ whole genome shotgun (WGS) entry which is preliminary data.</text>
</comment>
<evidence type="ECO:0000256" key="2">
    <source>
        <dbReference type="ARBA" id="ARBA00022801"/>
    </source>
</evidence>
<dbReference type="EMBL" id="DVOG01000021">
    <property type="protein sequence ID" value="HIV03689.1"/>
    <property type="molecule type" value="Genomic_DNA"/>
</dbReference>